<feature type="domain" description="Novel STAND NTPase 1" evidence="1">
    <location>
        <begin position="58"/>
        <end position="312"/>
    </location>
</feature>
<dbReference type="Gene3D" id="3.40.50.300">
    <property type="entry name" value="P-loop containing nucleotide triphosphate hydrolases"/>
    <property type="match status" value="1"/>
</dbReference>
<protein>
    <recommendedName>
        <fullName evidence="1">Novel STAND NTPase 1 domain-containing protein</fullName>
    </recommendedName>
</protein>
<dbReference type="RefSeq" id="WP_169269000.1">
    <property type="nucleotide sequence ID" value="NZ_QMEC01000324.1"/>
</dbReference>
<dbReference type="InterPro" id="IPR049052">
    <property type="entry name" value="nSTAND1"/>
</dbReference>
<comment type="caution">
    <text evidence="2">The sequence shown here is derived from an EMBL/GenBank/DDBJ whole genome shotgun (WGS) entry which is preliminary data.</text>
</comment>
<sequence length="312" mass="33965">MSDNAIPNENRSIAIERDALSSAIISGDGNRVVIYQYHTAQEVKSELSPVETKIGPNPYKGLLAFDEEDADRYFGREAQISRLWNVFRDLHSDVSQIRLLPILGPSGSGKSSLARAGLIPELARRSLPGKKQAQVAILVPGAHPLEALAGVLARVATQDLTPVAKTREFVDELQRTNKTGAYDGLRRIADMLPKIAESSLVVLVDQFEEVYSLCKNADERKAFIENLVDAAADSSVRVSVIVTLRSDFLGETQRHPVLNQLVAQHGLIIPAMTADELQQAIAKPAELANHPLDQATVNLLVQEAEGREGALP</sequence>
<evidence type="ECO:0000313" key="3">
    <source>
        <dbReference type="Proteomes" id="UP000762253"/>
    </source>
</evidence>
<feature type="non-terminal residue" evidence="2">
    <location>
        <position position="312"/>
    </location>
</feature>
<evidence type="ECO:0000313" key="2">
    <source>
        <dbReference type="EMBL" id="NMF67475.1"/>
    </source>
</evidence>
<reference evidence="2 3" key="1">
    <citation type="submission" date="2018-06" db="EMBL/GenBank/DDBJ databases">
        <title>Comparative genomics of Brasilonema spp. strains.</title>
        <authorList>
            <person name="Alvarenga D.O."/>
            <person name="Fiore M.F."/>
            <person name="Varani A.M."/>
        </authorList>
    </citation>
    <scope>NUCLEOTIDE SEQUENCE [LARGE SCALE GENOMIC DNA]</scope>
    <source>
        <strain evidence="2 3">UFV-OR1</strain>
    </source>
</reference>
<name>A0ABX1MFU3_9CYAN</name>
<dbReference type="EMBL" id="QMEC01000324">
    <property type="protein sequence ID" value="NMF67475.1"/>
    <property type="molecule type" value="Genomic_DNA"/>
</dbReference>
<dbReference type="SUPFAM" id="SSF52540">
    <property type="entry name" value="P-loop containing nucleoside triphosphate hydrolases"/>
    <property type="match status" value="1"/>
</dbReference>
<dbReference type="Pfam" id="PF20703">
    <property type="entry name" value="nSTAND1"/>
    <property type="match status" value="1"/>
</dbReference>
<accession>A0ABX1MFU3</accession>
<keyword evidence="3" id="KW-1185">Reference proteome</keyword>
<proteinExistence type="predicted"/>
<organism evidence="2 3">
    <name type="scientific">Brasilonema octagenarum UFV-OR1</name>
    <dbReference type="NCBI Taxonomy" id="417115"/>
    <lineage>
        <taxon>Bacteria</taxon>
        <taxon>Bacillati</taxon>
        <taxon>Cyanobacteriota</taxon>
        <taxon>Cyanophyceae</taxon>
        <taxon>Nostocales</taxon>
        <taxon>Scytonemataceae</taxon>
        <taxon>Brasilonema</taxon>
        <taxon>Octagenarum group</taxon>
    </lineage>
</organism>
<dbReference type="Proteomes" id="UP000762253">
    <property type="component" value="Unassembled WGS sequence"/>
</dbReference>
<gene>
    <name evidence="2" type="ORF">DP115_34035</name>
</gene>
<dbReference type="InterPro" id="IPR027417">
    <property type="entry name" value="P-loop_NTPase"/>
</dbReference>
<evidence type="ECO:0000259" key="1">
    <source>
        <dbReference type="Pfam" id="PF20703"/>
    </source>
</evidence>